<dbReference type="VEuPathDB" id="FungiDB:GGTG_02595"/>
<organism evidence="3">
    <name type="scientific">Gaeumannomyces tritici (strain R3-111a-1)</name>
    <name type="common">Wheat and barley take-all root rot fungus</name>
    <name type="synonym">Gaeumannomyces graminis var. tritici</name>
    <dbReference type="NCBI Taxonomy" id="644352"/>
    <lineage>
        <taxon>Eukaryota</taxon>
        <taxon>Fungi</taxon>
        <taxon>Dikarya</taxon>
        <taxon>Ascomycota</taxon>
        <taxon>Pezizomycotina</taxon>
        <taxon>Sordariomycetes</taxon>
        <taxon>Sordariomycetidae</taxon>
        <taxon>Magnaporthales</taxon>
        <taxon>Magnaporthaceae</taxon>
        <taxon>Gaeumannomyces</taxon>
    </lineage>
</organism>
<reference evidence="4" key="5">
    <citation type="submission" date="2018-04" db="UniProtKB">
        <authorList>
            <consortium name="EnsemblFungi"/>
        </authorList>
    </citation>
    <scope>IDENTIFICATION</scope>
    <source>
        <strain evidence="4">R3-111a-1</strain>
    </source>
</reference>
<name>J3NMT6_GAET3</name>
<keyword evidence="1" id="KW-0812">Transmembrane</keyword>
<dbReference type="RefSeq" id="XP_009218632.1">
    <property type="nucleotide sequence ID" value="XM_009220368.1"/>
</dbReference>
<keyword evidence="5" id="KW-1185">Reference proteome</keyword>
<evidence type="ECO:0000256" key="1">
    <source>
        <dbReference type="SAM" id="Phobius"/>
    </source>
</evidence>
<evidence type="ECO:0000313" key="3">
    <source>
        <dbReference type="EMBL" id="EJT77487.1"/>
    </source>
</evidence>
<reference evidence="5" key="1">
    <citation type="submission" date="2010-07" db="EMBL/GenBank/DDBJ databases">
        <title>The genome sequence of Gaeumannomyces graminis var. tritici strain R3-111a-1.</title>
        <authorList>
            <consortium name="The Broad Institute Genome Sequencing Platform"/>
            <person name="Ma L.-J."/>
            <person name="Dead R."/>
            <person name="Young S."/>
            <person name="Zeng Q."/>
            <person name="Koehrsen M."/>
            <person name="Alvarado L."/>
            <person name="Berlin A."/>
            <person name="Chapman S.B."/>
            <person name="Chen Z."/>
            <person name="Freedman E."/>
            <person name="Gellesch M."/>
            <person name="Goldberg J."/>
            <person name="Griggs A."/>
            <person name="Gujja S."/>
            <person name="Heilman E.R."/>
            <person name="Heiman D."/>
            <person name="Hepburn T."/>
            <person name="Howarth C."/>
            <person name="Jen D."/>
            <person name="Larson L."/>
            <person name="Mehta T."/>
            <person name="Neiman D."/>
            <person name="Pearson M."/>
            <person name="Roberts A."/>
            <person name="Saif S."/>
            <person name="Shea T."/>
            <person name="Shenoy N."/>
            <person name="Sisk P."/>
            <person name="Stolte C."/>
            <person name="Sykes S."/>
            <person name="Walk T."/>
            <person name="White J."/>
            <person name="Yandava C."/>
            <person name="Haas B."/>
            <person name="Nusbaum C."/>
            <person name="Birren B."/>
        </authorList>
    </citation>
    <scope>NUCLEOTIDE SEQUENCE [LARGE SCALE GENOMIC DNA]</scope>
    <source>
        <strain evidence="5">R3-111a-1</strain>
    </source>
</reference>
<dbReference type="EMBL" id="GL385396">
    <property type="protein sequence ID" value="EJT77487.1"/>
    <property type="molecule type" value="Genomic_DNA"/>
</dbReference>
<dbReference type="EnsemblFungi" id="EJT77486">
    <property type="protein sequence ID" value="EJT77486"/>
    <property type="gene ID" value="GGTG_02595"/>
</dbReference>
<dbReference type="OrthoDB" id="10483065at2759"/>
<proteinExistence type="predicted"/>
<dbReference type="Proteomes" id="UP000006039">
    <property type="component" value="Unassembled WGS sequence"/>
</dbReference>
<gene>
    <name evidence="4" type="primary">20343053</name>
    <name evidence="3" type="ORF">GGTG_02595</name>
</gene>
<evidence type="ECO:0000313" key="4">
    <source>
        <dbReference type="EnsemblFungi" id="EJT77486"/>
    </source>
</evidence>
<dbReference type="RefSeq" id="XP_009218631.1">
    <property type="nucleotide sequence ID" value="XM_009220367.1"/>
</dbReference>
<dbReference type="EnsemblFungi" id="EJT77487">
    <property type="protein sequence ID" value="EJT77487"/>
    <property type="gene ID" value="GGTG_02595"/>
</dbReference>
<dbReference type="AlphaFoldDB" id="J3NMT6"/>
<keyword evidence="1" id="KW-0472">Membrane</keyword>
<feature type="transmembrane region" description="Helical" evidence="1">
    <location>
        <begin position="203"/>
        <end position="225"/>
    </location>
</feature>
<feature type="transmembrane region" description="Helical" evidence="1">
    <location>
        <begin position="231"/>
        <end position="255"/>
    </location>
</feature>
<sequence>MPAQPFDLDAAEQGMARSSTSSTAVHSDLEDFGIKELTIPAMQAVYLDIRCFPVFPEAACDSIHGLASGVYSLIKQKNDLMKLGVGEKCLSSVQQQTTEALEKYYSFLALANKVLGFETPSSASLKELGAFYRQQHLAVPEAIRNDLQGEYRLINPKREKHEKELIKCWHNMDWEKWFAWARMGNIQGDGWLSGSTTFSDRKVMVLAGALRSIVVCLAVVVPMAVVPLGDLSTGVALMVCLLLLLIFGGVQMWLFANHEMSFLVYAGFLATILQVKTGG</sequence>
<dbReference type="Pfam" id="PF20237">
    <property type="entry name" value="DUF6594"/>
    <property type="match status" value="1"/>
</dbReference>
<reference evidence="4" key="4">
    <citation type="journal article" date="2015" name="G3 (Bethesda)">
        <title>Genome sequences of three phytopathogenic species of the Magnaporthaceae family of fungi.</title>
        <authorList>
            <person name="Okagaki L.H."/>
            <person name="Nunes C.C."/>
            <person name="Sailsbery J."/>
            <person name="Clay B."/>
            <person name="Brown D."/>
            <person name="John T."/>
            <person name="Oh Y."/>
            <person name="Young N."/>
            <person name="Fitzgerald M."/>
            <person name="Haas B.J."/>
            <person name="Zeng Q."/>
            <person name="Young S."/>
            <person name="Adiconis X."/>
            <person name="Fan L."/>
            <person name="Levin J.Z."/>
            <person name="Mitchell T.K."/>
            <person name="Okubara P.A."/>
            <person name="Farman M.L."/>
            <person name="Kohn L.M."/>
            <person name="Birren B."/>
            <person name="Ma L.-J."/>
            <person name="Dean R.A."/>
        </authorList>
    </citation>
    <scope>NUCLEOTIDE SEQUENCE</scope>
    <source>
        <strain evidence="4">R3-111a-1</strain>
    </source>
</reference>
<dbReference type="HOGENOM" id="CLU_1023354_0_0_1"/>
<dbReference type="EMBL" id="GL385396">
    <property type="protein sequence ID" value="EJT77486.1"/>
    <property type="molecule type" value="Genomic_DNA"/>
</dbReference>
<dbReference type="GeneID" id="20343053"/>
<reference evidence="3" key="3">
    <citation type="submission" date="2010-09" db="EMBL/GenBank/DDBJ databases">
        <title>Annotation of Gaeumannomyces graminis var. tritici R3-111a-1.</title>
        <authorList>
            <consortium name="The Broad Institute Genome Sequencing Platform"/>
            <person name="Ma L.-J."/>
            <person name="Dead R."/>
            <person name="Young S.K."/>
            <person name="Zeng Q."/>
            <person name="Gargeya S."/>
            <person name="Fitzgerald M."/>
            <person name="Haas B."/>
            <person name="Abouelleil A."/>
            <person name="Alvarado L."/>
            <person name="Arachchi H.M."/>
            <person name="Berlin A."/>
            <person name="Brown A."/>
            <person name="Chapman S.B."/>
            <person name="Chen Z."/>
            <person name="Dunbar C."/>
            <person name="Freedman E."/>
            <person name="Gearin G."/>
            <person name="Gellesch M."/>
            <person name="Goldberg J."/>
            <person name="Griggs A."/>
            <person name="Gujja S."/>
            <person name="Heiman D."/>
            <person name="Howarth C."/>
            <person name="Larson L."/>
            <person name="Lui A."/>
            <person name="MacDonald P.J.P."/>
            <person name="Mehta T."/>
            <person name="Montmayeur A."/>
            <person name="Murphy C."/>
            <person name="Neiman D."/>
            <person name="Pearson M."/>
            <person name="Priest M."/>
            <person name="Roberts A."/>
            <person name="Saif S."/>
            <person name="Shea T."/>
            <person name="Shenoy N."/>
            <person name="Sisk P."/>
            <person name="Stolte C."/>
            <person name="Sykes S."/>
            <person name="Yandava C."/>
            <person name="Wortman J."/>
            <person name="Nusbaum C."/>
            <person name="Birren B."/>
        </authorList>
    </citation>
    <scope>NUCLEOTIDE SEQUENCE</scope>
    <source>
        <strain evidence="3">R3-111a-1</strain>
    </source>
</reference>
<dbReference type="eggNOG" id="ENOG502RMW3">
    <property type="taxonomic scope" value="Eukaryota"/>
</dbReference>
<reference evidence="3" key="2">
    <citation type="submission" date="2010-07" db="EMBL/GenBank/DDBJ databases">
        <authorList>
            <consortium name="The Broad Institute Genome Sequencing Platform"/>
            <consortium name="Broad Institute Genome Sequencing Center for Infectious Disease"/>
            <person name="Ma L.-J."/>
            <person name="Dead R."/>
            <person name="Young S."/>
            <person name="Zeng Q."/>
            <person name="Koehrsen M."/>
            <person name="Alvarado L."/>
            <person name="Berlin A."/>
            <person name="Chapman S.B."/>
            <person name="Chen Z."/>
            <person name="Freedman E."/>
            <person name="Gellesch M."/>
            <person name="Goldberg J."/>
            <person name="Griggs A."/>
            <person name="Gujja S."/>
            <person name="Heilman E.R."/>
            <person name="Heiman D."/>
            <person name="Hepburn T."/>
            <person name="Howarth C."/>
            <person name="Jen D."/>
            <person name="Larson L."/>
            <person name="Mehta T."/>
            <person name="Neiman D."/>
            <person name="Pearson M."/>
            <person name="Roberts A."/>
            <person name="Saif S."/>
            <person name="Shea T."/>
            <person name="Shenoy N."/>
            <person name="Sisk P."/>
            <person name="Stolte C."/>
            <person name="Sykes S."/>
            <person name="Walk T."/>
            <person name="White J."/>
            <person name="Yandava C."/>
            <person name="Haas B."/>
            <person name="Nusbaum C."/>
            <person name="Birren B."/>
        </authorList>
    </citation>
    <scope>NUCLEOTIDE SEQUENCE</scope>
    <source>
        <strain evidence="3">R3-111a-1</strain>
    </source>
</reference>
<keyword evidence="1" id="KW-1133">Transmembrane helix</keyword>
<protein>
    <recommendedName>
        <fullName evidence="2">DUF6594 domain-containing protein</fullName>
    </recommendedName>
</protein>
<evidence type="ECO:0000259" key="2">
    <source>
        <dbReference type="Pfam" id="PF20237"/>
    </source>
</evidence>
<dbReference type="InterPro" id="IPR046529">
    <property type="entry name" value="DUF6594"/>
</dbReference>
<feature type="domain" description="DUF6594" evidence="2">
    <location>
        <begin position="97"/>
        <end position="270"/>
    </location>
</feature>
<accession>J3NMT6</accession>
<evidence type="ECO:0000313" key="5">
    <source>
        <dbReference type="Proteomes" id="UP000006039"/>
    </source>
</evidence>